<name>A0A0A9GU87_ARUDO</name>
<protein>
    <submittedName>
        <fullName evidence="1">Uncharacterized protein</fullName>
    </submittedName>
</protein>
<reference evidence="1" key="1">
    <citation type="submission" date="2014-09" db="EMBL/GenBank/DDBJ databases">
        <authorList>
            <person name="Magalhaes I.L.F."/>
            <person name="Oliveira U."/>
            <person name="Santos F.R."/>
            <person name="Vidigal T.H.D.A."/>
            <person name="Brescovit A.D."/>
            <person name="Santos A.J."/>
        </authorList>
    </citation>
    <scope>NUCLEOTIDE SEQUENCE</scope>
    <source>
        <tissue evidence="1">Shoot tissue taken approximately 20 cm above the soil surface</tissue>
    </source>
</reference>
<sequence length="13" mass="1467">MGKKRCRPPFGSC</sequence>
<reference evidence="1" key="2">
    <citation type="journal article" date="2015" name="Data Brief">
        <title>Shoot transcriptome of the giant reed, Arundo donax.</title>
        <authorList>
            <person name="Barrero R.A."/>
            <person name="Guerrero F.D."/>
            <person name="Moolhuijzen P."/>
            <person name="Goolsby J.A."/>
            <person name="Tidwell J."/>
            <person name="Bellgard S.E."/>
            <person name="Bellgard M.I."/>
        </authorList>
    </citation>
    <scope>NUCLEOTIDE SEQUENCE</scope>
    <source>
        <tissue evidence="1">Shoot tissue taken approximately 20 cm above the soil surface</tissue>
    </source>
</reference>
<dbReference type="EMBL" id="GBRH01171775">
    <property type="protein sequence ID" value="JAE26121.1"/>
    <property type="molecule type" value="Transcribed_RNA"/>
</dbReference>
<proteinExistence type="predicted"/>
<organism evidence="1">
    <name type="scientific">Arundo donax</name>
    <name type="common">Giant reed</name>
    <name type="synonym">Donax arundinaceus</name>
    <dbReference type="NCBI Taxonomy" id="35708"/>
    <lineage>
        <taxon>Eukaryota</taxon>
        <taxon>Viridiplantae</taxon>
        <taxon>Streptophyta</taxon>
        <taxon>Embryophyta</taxon>
        <taxon>Tracheophyta</taxon>
        <taxon>Spermatophyta</taxon>
        <taxon>Magnoliopsida</taxon>
        <taxon>Liliopsida</taxon>
        <taxon>Poales</taxon>
        <taxon>Poaceae</taxon>
        <taxon>PACMAD clade</taxon>
        <taxon>Arundinoideae</taxon>
        <taxon>Arundineae</taxon>
        <taxon>Arundo</taxon>
    </lineage>
</organism>
<accession>A0A0A9GU87</accession>
<evidence type="ECO:0000313" key="1">
    <source>
        <dbReference type="EMBL" id="JAE26121.1"/>
    </source>
</evidence>